<accession>A0A553SK87</accession>
<feature type="region of interest" description="Disordered" evidence="1">
    <location>
        <begin position="1"/>
        <end position="26"/>
    </location>
</feature>
<reference evidence="3" key="1">
    <citation type="submission" date="2018-10" db="EMBL/GenBank/DDBJ databases">
        <title>FDA dAtabase for Regulatory Grade micrObial Sequences (FDA-ARGOS): Supporting development and validation of Infectious Disease Dx tests.</title>
        <authorList>
            <person name="Minogue T."/>
            <person name="Wolcott M."/>
            <person name="Wasieloski L."/>
            <person name="Aguilar W."/>
            <person name="Moore D."/>
            <person name="Tallon L."/>
            <person name="Sadzewicz L."/>
            <person name="Sengamalay N."/>
            <person name="Ott S."/>
            <person name="Godinez A."/>
            <person name="Nagaraj S."/>
            <person name="Vavikolanu K."/>
            <person name="Vyas G."/>
            <person name="Nadendla S."/>
            <person name="George J."/>
            <person name="Sichtig H."/>
        </authorList>
    </citation>
    <scope>NUCLEOTIDE SEQUENCE [LARGE SCALE GENOMIC DNA]</scope>
    <source>
        <strain evidence="3">FDAARGOS_343</strain>
    </source>
</reference>
<dbReference type="Proteomes" id="UP000319837">
    <property type="component" value="Unassembled WGS sequence"/>
</dbReference>
<gene>
    <name evidence="2" type="ORF">CEQ21_18115</name>
</gene>
<organism evidence="2 3">
    <name type="scientific">Niallia circulans</name>
    <name type="common">Bacillus circulans</name>
    <dbReference type="NCBI Taxonomy" id="1397"/>
    <lineage>
        <taxon>Bacteria</taxon>
        <taxon>Bacillati</taxon>
        <taxon>Bacillota</taxon>
        <taxon>Bacilli</taxon>
        <taxon>Bacillales</taxon>
        <taxon>Bacillaceae</taxon>
        <taxon>Niallia</taxon>
    </lineage>
</organism>
<proteinExistence type="predicted"/>
<protein>
    <submittedName>
        <fullName evidence="2">Uncharacterized protein</fullName>
    </submittedName>
</protein>
<evidence type="ECO:0000313" key="2">
    <source>
        <dbReference type="EMBL" id="TRZ37369.1"/>
    </source>
</evidence>
<dbReference type="RefSeq" id="WP_185765719.1">
    <property type="nucleotide sequence ID" value="NZ_RIBP01000004.1"/>
</dbReference>
<feature type="compositionally biased region" description="Polar residues" evidence="1">
    <location>
        <begin position="1"/>
        <end position="21"/>
    </location>
</feature>
<sequence>MITSVNTSAMPNPMYTTSKGTSIKGPNDDFSKDPRFLAFCSLACNNWDGTRVLTDETRLSMSFPDFCDMLDKGELVDAHYAQNNTFENSTTKWELVYKFSPGDPKSKAEQLEIIKKAYSLGMMTNDDWILRKNESLNIMNL</sequence>
<name>A0A553SK87_NIACI</name>
<evidence type="ECO:0000313" key="3">
    <source>
        <dbReference type="Proteomes" id="UP000319837"/>
    </source>
</evidence>
<evidence type="ECO:0000256" key="1">
    <source>
        <dbReference type="SAM" id="MobiDB-lite"/>
    </source>
</evidence>
<comment type="caution">
    <text evidence="2">The sequence shown here is derived from an EMBL/GenBank/DDBJ whole genome shotgun (WGS) entry which is preliminary data.</text>
</comment>
<dbReference type="EMBL" id="RIBP01000004">
    <property type="protein sequence ID" value="TRZ37369.1"/>
    <property type="molecule type" value="Genomic_DNA"/>
</dbReference>
<dbReference type="AlphaFoldDB" id="A0A553SK87"/>